<reference evidence="1 2" key="2">
    <citation type="journal article" date="2013" name="Genome Announc.">
        <title>Draft Genome Sequences of Porphyromonas crevioricanis JCM 15906T and Porphyromonas cansulci JCM 13913T Isolated from a Canine Oral Cavity.</title>
        <authorList>
            <person name="Sakamoto M."/>
            <person name="Tanaka N."/>
            <person name="Shiwa Y."/>
            <person name="Yoshikawa H."/>
            <person name="Ohkuma M."/>
        </authorList>
    </citation>
    <scope>NUCLEOTIDE SEQUENCE [LARGE SCALE GENOMIC DNA]</scope>
    <source>
        <strain evidence="1 2">JCM 15906</strain>
    </source>
</reference>
<dbReference type="EMBL" id="BAOU01000006">
    <property type="protein sequence ID" value="GAD04546.1"/>
    <property type="molecule type" value="Genomic_DNA"/>
</dbReference>
<evidence type="ECO:0000313" key="1">
    <source>
        <dbReference type="EMBL" id="GAD04546.1"/>
    </source>
</evidence>
<gene>
    <name evidence="1" type="ORF">PORCRE_234</name>
</gene>
<sequence length="42" mass="4702">MAVTTQLLSTFELIYRNSSFSSLELKKKEGAQLYAALPPIEI</sequence>
<name>S4N9C0_9PORP</name>
<comment type="caution">
    <text evidence="1">The sequence shown here is derived from an EMBL/GenBank/DDBJ whole genome shotgun (WGS) entry which is preliminary data.</text>
</comment>
<dbReference type="AlphaFoldDB" id="S4N9C0"/>
<accession>S4N9C0</accession>
<dbReference type="Proteomes" id="UP000018031">
    <property type="component" value="Unassembled WGS sequence"/>
</dbReference>
<protein>
    <submittedName>
        <fullName evidence="1">Uncharacterized protein</fullName>
    </submittedName>
</protein>
<organism evidence="1 2">
    <name type="scientific">Porphyromonas crevioricanis JCM 15906</name>
    <dbReference type="NCBI Taxonomy" id="1305617"/>
    <lineage>
        <taxon>Bacteria</taxon>
        <taxon>Pseudomonadati</taxon>
        <taxon>Bacteroidota</taxon>
        <taxon>Bacteroidia</taxon>
        <taxon>Bacteroidales</taxon>
        <taxon>Porphyromonadaceae</taxon>
        <taxon>Porphyromonas</taxon>
    </lineage>
</organism>
<evidence type="ECO:0000313" key="2">
    <source>
        <dbReference type="Proteomes" id="UP000018031"/>
    </source>
</evidence>
<proteinExistence type="predicted"/>
<reference evidence="2" key="1">
    <citation type="journal article" date="2013" name="Genome">
        <title>Draft Genome Sequences of Porphyromonas crevioricanis JCM 15906T and Porphyromonas cansulci JCM 13913T Isolated from a Canine Oral Cavity.</title>
        <authorList>
            <person name="Sakamoto M."/>
            <person name="Tanaka N."/>
            <person name="Shiwa Y."/>
            <person name="Yoshikawa H."/>
            <person name="Ohkuma M."/>
        </authorList>
    </citation>
    <scope>NUCLEOTIDE SEQUENCE [LARGE SCALE GENOMIC DNA]</scope>
    <source>
        <strain evidence="2">JCM 15906</strain>
    </source>
</reference>